<evidence type="ECO:0000313" key="2">
    <source>
        <dbReference type="Proteomes" id="UP000038802"/>
    </source>
</evidence>
<dbReference type="Proteomes" id="UP000038802">
    <property type="component" value="Unassembled WGS sequence"/>
</dbReference>
<proteinExistence type="predicted"/>
<dbReference type="EMBL" id="CSAE01000030">
    <property type="protein sequence ID" value="COV09640.1"/>
    <property type="molecule type" value="Genomic_DNA"/>
</dbReference>
<dbReference type="AlphaFoldDB" id="A0A0U0QNE7"/>
<evidence type="ECO:0000313" key="1">
    <source>
        <dbReference type="EMBL" id="COV09640.1"/>
    </source>
</evidence>
<gene>
    <name evidence="1" type="ORF">ERS007703_00512</name>
</gene>
<name>A0A0U0QNE7_MYCTX</name>
<accession>A0A0U0QNE7</accession>
<sequence>MSIGDHVTQALGVQHHVHELMQQREQARAGVVAAIEHDHRQFVEIQTHTAHLVDSDLAAAGREHQNAGRFDGRHPGVQMLVRVNRGHGDRQRADLDQGLADSCRDIRVGLVAG</sequence>
<protein>
    <submittedName>
        <fullName evidence="1">Uncharacterized protein</fullName>
    </submittedName>
</protein>
<organism evidence="1 2">
    <name type="scientific">Mycobacterium tuberculosis</name>
    <dbReference type="NCBI Taxonomy" id="1773"/>
    <lineage>
        <taxon>Bacteria</taxon>
        <taxon>Bacillati</taxon>
        <taxon>Actinomycetota</taxon>
        <taxon>Actinomycetes</taxon>
        <taxon>Mycobacteriales</taxon>
        <taxon>Mycobacteriaceae</taxon>
        <taxon>Mycobacterium</taxon>
        <taxon>Mycobacterium tuberculosis complex</taxon>
    </lineage>
</organism>
<reference evidence="2" key="1">
    <citation type="submission" date="2015-03" db="EMBL/GenBank/DDBJ databases">
        <authorList>
            <consortium name="Pathogen Informatics"/>
        </authorList>
    </citation>
    <scope>NUCLEOTIDE SEQUENCE [LARGE SCALE GENOMIC DNA]</scope>
    <source>
        <strain evidence="2">K00500041</strain>
    </source>
</reference>